<reference evidence="1" key="1">
    <citation type="submission" date="2019-08" db="EMBL/GenBank/DDBJ databases">
        <authorList>
            <person name="Kucharzyk K."/>
            <person name="Murdoch R.W."/>
            <person name="Higgins S."/>
            <person name="Loffler F."/>
        </authorList>
    </citation>
    <scope>NUCLEOTIDE SEQUENCE</scope>
</reference>
<protein>
    <submittedName>
        <fullName evidence="1">Uncharacterized protein</fullName>
    </submittedName>
</protein>
<proteinExistence type="predicted"/>
<gene>
    <name evidence="1" type="ORF">SDC9_166144</name>
</gene>
<evidence type="ECO:0000313" key="1">
    <source>
        <dbReference type="EMBL" id="MPN18781.1"/>
    </source>
</evidence>
<sequence length="99" mass="10529">MAVRPGADIPSIEPNLCVGHCTVEVDIHPLILFLVGYRKIFPVPADSLVGQFSGPTFQFDTEGAGDCPVVGQIQLLPTGIIGFGFFKALRFRQGSAVGL</sequence>
<dbReference type="EMBL" id="VSSQ01066194">
    <property type="protein sequence ID" value="MPN18781.1"/>
    <property type="molecule type" value="Genomic_DNA"/>
</dbReference>
<name>A0A645FW68_9ZZZZ</name>
<accession>A0A645FW68</accession>
<comment type="caution">
    <text evidence="1">The sequence shown here is derived from an EMBL/GenBank/DDBJ whole genome shotgun (WGS) entry which is preliminary data.</text>
</comment>
<organism evidence="1">
    <name type="scientific">bioreactor metagenome</name>
    <dbReference type="NCBI Taxonomy" id="1076179"/>
    <lineage>
        <taxon>unclassified sequences</taxon>
        <taxon>metagenomes</taxon>
        <taxon>ecological metagenomes</taxon>
    </lineage>
</organism>
<dbReference type="AlphaFoldDB" id="A0A645FW68"/>